<comment type="caution">
    <text evidence="1">The sequence shown here is derived from an EMBL/GenBank/DDBJ whole genome shotgun (WGS) entry which is preliminary data.</text>
</comment>
<evidence type="ECO:0000313" key="2">
    <source>
        <dbReference type="Proteomes" id="UP001165590"/>
    </source>
</evidence>
<dbReference type="EMBL" id="JAIFZO010000002">
    <property type="protein sequence ID" value="MCX4232111.1"/>
    <property type="molecule type" value="Genomic_DNA"/>
</dbReference>
<dbReference type="RefSeq" id="WP_267025214.1">
    <property type="nucleotide sequence ID" value="NZ_JAIFZO010000002.1"/>
</dbReference>
<organism evidence="1 2">
    <name type="scientific">Streptomyces ortus</name>
    <dbReference type="NCBI Taxonomy" id="2867268"/>
    <lineage>
        <taxon>Bacteria</taxon>
        <taxon>Bacillati</taxon>
        <taxon>Actinomycetota</taxon>
        <taxon>Actinomycetes</taxon>
        <taxon>Kitasatosporales</taxon>
        <taxon>Streptomycetaceae</taxon>
        <taxon>Streptomyces</taxon>
    </lineage>
</organism>
<evidence type="ECO:0000313" key="1">
    <source>
        <dbReference type="EMBL" id="MCX4232111.1"/>
    </source>
</evidence>
<gene>
    <name evidence="1" type="ORF">K3769_04795</name>
</gene>
<accession>A0ABT3V159</accession>
<reference evidence="1" key="1">
    <citation type="journal article" date="2022" name="bioRxiv">
        <title>Discovery and biosynthetic assessment of Streptomyces ortus sp nov. isolated from a deep-sea sponge.</title>
        <authorList>
            <person name="Williams S.E."/>
        </authorList>
    </citation>
    <scope>NUCLEOTIDE SEQUENCE</scope>
    <source>
        <strain evidence="1">A15ISP2-DRY2</strain>
    </source>
</reference>
<dbReference type="Proteomes" id="UP001165590">
    <property type="component" value="Unassembled WGS sequence"/>
</dbReference>
<protein>
    <submittedName>
        <fullName evidence="1">Uncharacterized protein</fullName>
    </submittedName>
</protein>
<name>A0ABT3V159_9ACTN</name>
<keyword evidence="2" id="KW-1185">Reference proteome</keyword>
<sequence>MNWYDKGGALIDVATASELLGNAEYKRVGLTEVASGDRSAVHIVSTVWLGLDHNYGDGPPLLFETMVFGEGSWAEQDCQRYSTELEARIGHTEMVALVAATVPDEAITELPAWPEMGGAA</sequence>
<proteinExistence type="predicted"/>